<comment type="caution">
    <text evidence="2">The sequence shown here is derived from an EMBL/GenBank/DDBJ whole genome shotgun (WGS) entry which is preliminary data.</text>
</comment>
<gene>
    <name evidence="2" type="ORF">SNE40_011227</name>
</gene>
<dbReference type="Pfam" id="PF00078">
    <property type="entry name" value="RVT_1"/>
    <property type="match status" value="1"/>
</dbReference>
<protein>
    <recommendedName>
        <fullName evidence="1">Reverse transcriptase domain-containing protein</fullName>
    </recommendedName>
</protein>
<feature type="domain" description="Reverse transcriptase" evidence="1">
    <location>
        <begin position="244"/>
        <end position="343"/>
    </location>
</feature>
<name>A0AAN8JN71_PATCE</name>
<keyword evidence="3" id="KW-1185">Reference proteome</keyword>
<evidence type="ECO:0000259" key="1">
    <source>
        <dbReference type="Pfam" id="PF00078"/>
    </source>
</evidence>
<dbReference type="Proteomes" id="UP001347796">
    <property type="component" value="Unassembled WGS sequence"/>
</dbReference>
<reference evidence="2 3" key="1">
    <citation type="submission" date="2024-01" db="EMBL/GenBank/DDBJ databases">
        <title>The genome of the rayed Mediterranean limpet Patella caerulea (Linnaeus, 1758).</title>
        <authorList>
            <person name="Anh-Thu Weber A."/>
            <person name="Halstead-Nussloch G."/>
        </authorList>
    </citation>
    <scope>NUCLEOTIDE SEQUENCE [LARGE SCALE GENOMIC DNA]</scope>
    <source>
        <strain evidence="2">AATW-2023a</strain>
        <tissue evidence="2">Whole specimen</tissue>
    </source>
</reference>
<accession>A0AAN8JN71</accession>
<evidence type="ECO:0000313" key="2">
    <source>
        <dbReference type="EMBL" id="KAK6178704.1"/>
    </source>
</evidence>
<proteinExistence type="predicted"/>
<dbReference type="AlphaFoldDB" id="A0AAN8JN71"/>
<dbReference type="PANTHER" id="PTHR47510">
    <property type="entry name" value="REVERSE TRANSCRIPTASE DOMAIN-CONTAINING PROTEIN"/>
    <property type="match status" value="1"/>
</dbReference>
<dbReference type="PANTHER" id="PTHR47510:SF3">
    <property type="entry name" value="ENDO_EXONUCLEASE_PHOSPHATASE DOMAIN-CONTAINING PROTEIN"/>
    <property type="match status" value="1"/>
</dbReference>
<organism evidence="2 3">
    <name type="scientific">Patella caerulea</name>
    <name type="common">Rayed Mediterranean limpet</name>
    <dbReference type="NCBI Taxonomy" id="87958"/>
    <lineage>
        <taxon>Eukaryota</taxon>
        <taxon>Metazoa</taxon>
        <taxon>Spiralia</taxon>
        <taxon>Lophotrochozoa</taxon>
        <taxon>Mollusca</taxon>
        <taxon>Gastropoda</taxon>
        <taxon>Patellogastropoda</taxon>
        <taxon>Patelloidea</taxon>
        <taxon>Patellidae</taxon>
        <taxon>Patella</taxon>
    </lineage>
</organism>
<dbReference type="InterPro" id="IPR000477">
    <property type="entry name" value="RT_dom"/>
</dbReference>
<sequence>MVLSLGKAVPIDTNSMTDHYDSAPKRLLDILAPTSSKTVTDKPKAPWFNDNISEARKTFRKAERRFISSGPLETDQGILNSEKNKYSEFVETTKVEHHRDQIENADSKGLFKIVDDMIGQKTAVNNVISESATSKQGVADMLSTFFIEKVDRLCEKFTSSVSAQQEKTCSSTHNTFEPVSVDKVKKFIINAPNKSCGLDPAPTQLVKKHVDCIAPYITDLINELLKTGEVPDAFKTALVRPLLKKPGLEIILKNFRPNLPFMFKILEKVVMKRLHKYLSQDSLYTDRQSSYRPNHSCKTALIRMNNDIMTALDSRSHVLLSLLDLSAAFNTLDHNTLLSRLKNRLRHNRVVERNLLSLILMPMIFLLKKY</sequence>
<evidence type="ECO:0000313" key="3">
    <source>
        <dbReference type="Proteomes" id="UP001347796"/>
    </source>
</evidence>
<dbReference type="EMBL" id="JAZGQO010000008">
    <property type="protein sequence ID" value="KAK6178704.1"/>
    <property type="molecule type" value="Genomic_DNA"/>
</dbReference>